<keyword evidence="6 9" id="KW-1133">Transmembrane helix</keyword>
<dbReference type="GO" id="GO:0015297">
    <property type="term" value="F:antiporter activity"/>
    <property type="evidence" value="ECO:0007669"/>
    <property type="project" value="UniProtKB-KW"/>
</dbReference>
<evidence type="ECO:0000256" key="7">
    <source>
        <dbReference type="ARBA" id="ARBA00023136"/>
    </source>
</evidence>
<evidence type="ECO:0000259" key="10">
    <source>
        <dbReference type="Pfam" id="PF03553"/>
    </source>
</evidence>
<proteinExistence type="inferred from homology"/>
<evidence type="ECO:0000313" key="11">
    <source>
        <dbReference type="EMBL" id="KRL56550.1"/>
    </source>
</evidence>
<reference evidence="11 12" key="1">
    <citation type="journal article" date="2015" name="Genome Announc.">
        <title>Expanding the biotechnology potential of lactobacilli through comparative genomics of 213 strains and associated genera.</title>
        <authorList>
            <person name="Sun Z."/>
            <person name="Harris H.M."/>
            <person name="McCann A."/>
            <person name="Guo C."/>
            <person name="Argimon S."/>
            <person name="Zhang W."/>
            <person name="Yang X."/>
            <person name="Jeffery I.B."/>
            <person name="Cooney J.C."/>
            <person name="Kagawa T.F."/>
            <person name="Liu W."/>
            <person name="Song Y."/>
            <person name="Salvetti E."/>
            <person name="Wrobel A."/>
            <person name="Rasinkangas P."/>
            <person name="Parkhill J."/>
            <person name="Rea M.C."/>
            <person name="O'Sullivan O."/>
            <person name="Ritari J."/>
            <person name="Douillard F.P."/>
            <person name="Paul Ross R."/>
            <person name="Yang R."/>
            <person name="Briner A.E."/>
            <person name="Felis G.E."/>
            <person name="de Vos W.M."/>
            <person name="Barrangou R."/>
            <person name="Klaenhammer T.R."/>
            <person name="Caufield P.W."/>
            <person name="Cui Y."/>
            <person name="Zhang H."/>
            <person name="O'Toole P.W."/>
        </authorList>
    </citation>
    <scope>NUCLEOTIDE SEQUENCE [LARGE SCALE GENOMIC DNA]</scope>
    <source>
        <strain evidence="11 12">DSM 15814</strain>
    </source>
</reference>
<feature type="transmembrane region" description="Helical" evidence="9">
    <location>
        <begin position="353"/>
        <end position="376"/>
    </location>
</feature>
<name>A0A0R1RII1_9LACO</name>
<evidence type="ECO:0000256" key="9">
    <source>
        <dbReference type="SAM" id="Phobius"/>
    </source>
</evidence>
<comment type="similarity">
    <text evidence="8">Belongs to the NhaC Na(+)/H(+) (TC 2.A.35) antiporter family.</text>
</comment>
<evidence type="ECO:0000256" key="4">
    <source>
        <dbReference type="ARBA" id="ARBA00022475"/>
    </source>
</evidence>
<keyword evidence="7 9" id="KW-0472">Membrane</keyword>
<feature type="transmembrane region" description="Helical" evidence="9">
    <location>
        <begin position="39"/>
        <end position="60"/>
    </location>
</feature>
<dbReference type="GO" id="GO:0005886">
    <property type="term" value="C:plasma membrane"/>
    <property type="evidence" value="ECO:0007669"/>
    <property type="project" value="UniProtKB-SubCell"/>
</dbReference>
<sequence>MEKQTFKVGRNEALIVLLGMLLIMGFGVIKFGLSPQVPVMLVMGLLMAWGVAHRLPWSLINEGIKDGIETGIVPIFIFILVGALISTWIAAGIIPSLMVFGFHLISVQWFVPSVFVVCALVGSAVGSAFTVISTVGIAFFGMGVTMHVNPALVAGAIISGAVFGDKSSPLSESTNLTAAVVDADLFKHIMNLMWSTIPAFIIALVVFAIMGSGEKGASLASINHVINILDNNFTISAWAIVPIACMFICAWRRVPAIPTLFLNIGVSLVMLLIEHPGTKLTKIASIIEAGFVSHTGNKEVDLLLSRGGIASMMGTVSLIVLTLSLGGLLMQFGLIDAVMTPFAKHLNSDGKRIIAVVLSSIGVNIFIGEQFLSVILPGKAFKKTFDESGLAPVALGRALEDGGTVINYLIPWGVAGVFAANTLGVPTMQYLPFALFSLLSPVFSILSGLTGIGLKHQDVAKTEPENFKQVTASTAVEE</sequence>
<feature type="transmembrane region" description="Helical" evidence="9">
    <location>
        <begin position="430"/>
        <end position="454"/>
    </location>
</feature>
<evidence type="ECO:0000256" key="2">
    <source>
        <dbReference type="ARBA" id="ARBA00022448"/>
    </source>
</evidence>
<dbReference type="PATRIC" id="fig|1114972.6.peg.1670"/>
<feature type="transmembrane region" description="Helical" evidence="9">
    <location>
        <begin position="233"/>
        <end position="251"/>
    </location>
</feature>
<dbReference type="InterPro" id="IPR004770">
    <property type="entry name" value="Na/H_antiport_NhaC"/>
</dbReference>
<comment type="caution">
    <text evidence="11">The sequence shown here is derived from an EMBL/GenBank/DDBJ whole genome shotgun (WGS) entry which is preliminary data.</text>
</comment>
<dbReference type="PANTHER" id="PTHR33451:SF6">
    <property type="entry name" value="NA(+)_H(+) ANTIPORTER NHAC"/>
    <property type="match status" value="1"/>
</dbReference>
<feature type="transmembrane region" description="Helical" evidence="9">
    <location>
        <begin position="72"/>
        <end position="94"/>
    </location>
</feature>
<keyword evidence="2" id="KW-0813">Transport</keyword>
<dbReference type="eggNOG" id="COG1757">
    <property type="taxonomic scope" value="Bacteria"/>
</dbReference>
<evidence type="ECO:0000256" key="3">
    <source>
        <dbReference type="ARBA" id="ARBA00022449"/>
    </source>
</evidence>
<feature type="transmembrane region" description="Helical" evidence="9">
    <location>
        <begin position="12"/>
        <end position="33"/>
    </location>
</feature>
<dbReference type="AlphaFoldDB" id="A0A0R1RII1"/>
<dbReference type="RefSeq" id="WP_017262183.1">
    <property type="nucleotide sequence ID" value="NZ_AUAW01000005.1"/>
</dbReference>
<feature type="transmembrane region" description="Helical" evidence="9">
    <location>
        <begin position="309"/>
        <end position="332"/>
    </location>
</feature>
<evidence type="ECO:0000256" key="1">
    <source>
        <dbReference type="ARBA" id="ARBA00004651"/>
    </source>
</evidence>
<feature type="transmembrane region" description="Helical" evidence="9">
    <location>
        <begin position="192"/>
        <end position="213"/>
    </location>
</feature>
<dbReference type="PANTHER" id="PTHR33451">
    <property type="entry name" value="MALATE-2H(+)/NA(+)-LACTATE ANTIPORTER"/>
    <property type="match status" value="1"/>
</dbReference>
<keyword evidence="4" id="KW-1003">Cell membrane</keyword>
<organism evidence="11 12">
    <name type="scientific">Furfurilactobacillus rossiae DSM 15814</name>
    <dbReference type="NCBI Taxonomy" id="1114972"/>
    <lineage>
        <taxon>Bacteria</taxon>
        <taxon>Bacillati</taxon>
        <taxon>Bacillota</taxon>
        <taxon>Bacilli</taxon>
        <taxon>Lactobacillales</taxon>
        <taxon>Lactobacillaceae</taxon>
        <taxon>Furfurilactobacillus</taxon>
    </lineage>
</organism>
<feature type="transmembrane region" description="Helical" evidence="9">
    <location>
        <begin position="114"/>
        <end position="140"/>
    </location>
</feature>
<evidence type="ECO:0000256" key="8">
    <source>
        <dbReference type="ARBA" id="ARBA00038435"/>
    </source>
</evidence>
<evidence type="ECO:0000256" key="5">
    <source>
        <dbReference type="ARBA" id="ARBA00022692"/>
    </source>
</evidence>
<evidence type="ECO:0000256" key="6">
    <source>
        <dbReference type="ARBA" id="ARBA00022989"/>
    </source>
</evidence>
<dbReference type="InterPro" id="IPR052180">
    <property type="entry name" value="NhaC_Na-H+_Antiporter"/>
</dbReference>
<dbReference type="NCBIfam" id="TIGR00931">
    <property type="entry name" value="antiport_nhaC"/>
    <property type="match status" value="1"/>
</dbReference>
<feature type="domain" description="Na+/H+ antiporter NhaC-like C-terminal" evidence="10">
    <location>
        <begin position="160"/>
        <end position="452"/>
    </location>
</feature>
<dbReference type="Proteomes" id="UP000051999">
    <property type="component" value="Unassembled WGS sequence"/>
</dbReference>
<dbReference type="Pfam" id="PF03553">
    <property type="entry name" value="Na_H_antiporter"/>
    <property type="match status" value="1"/>
</dbReference>
<dbReference type="InterPro" id="IPR018461">
    <property type="entry name" value="Na/H_Antiport_NhaC-like_C"/>
</dbReference>
<keyword evidence="12" id="KW-1185">Reference proteome</keyword>
<keyword evidence="3" id="KW-0050">Antiport</keyword>
<gene>
    <name evidence="11" type="ORF">FD35_GL001644</name>
</gene>
<keyword evidence="5 9" id="KW-0812">Transmembrane</keyword>
<dbReference type="OrthoDB" id="9762978at2"/>
<dbReference type="EMBL" id="AZFF01000003">
    <property type="protein sequence ID" value="KRL56550.1"/>
    <property type="molecule type" value="Genomic_DNA"/>
</dbReference>
<feature type="transmembrane region" description="Helical" evidence="9">
    <location>
        <begin position="256"/>
        <end position="273"/>
    </location>
</feature>
<evidence type="ECO:0000313" key="12">
    <source>
        <dbReference type="Proteomes" id="UP000051999"/>
    </source>
</evidence>
<comment type="subcellular location">
    <subcellularLocation>
        <location evidence="1">Cell membrane</location>
        <topology evidence="1">Multi-pass membrane protein</topology>
    </subcellularLocation>
</comment>
<protein>
    <submittedName>
        <fullName evidence="11">NhaC protein</fullName>
    </submittedName>
</protein>
<accession>A0A0R1RII1</accession>